<sequence>MASSAPCRSESLAWERSGHTAVVSDNILYVWGGYVSVADHEVFLPNDEIWLYDLESGLWERFDMGGEIPPSMSGMCGCVLKGHMYIFGGCGDDGQTNEHYLVDLNDGRYFWEKIRHHSGFLPSPRDKFSCWVYKSRIIYFGGYGHKLLSEINNPRTFIVDEASWAEDIFWGWNNEVHVFDSETKSWNCPTTSGRAPAPRAAHASATINNKGYVCGGRKMETRTSDIYCLDLDTWTWSEIVPTTTVPQGRSWHTLTAVSETSLFLYGGLSMDCRPMSDGWMFDLKTKGWTEMKHLDMDKPRLWHTACLGRDSDVIVFGGSHEYIILVDSGHCNDILVFQTHPYSLVRLCEDFIASHTNIFQTQVTCLPLKLRQAVEKRTAFFQSVKKTQKVYRTME</sequence>
<keyword evidence="1" id="KW-0880">Kelch repeat</keyword>
<dbReference type="SUPFAM" id="SSF117281">
    <property type="entry name" value="Kelch motif"/>
    <property type="match status" value="2"/>
</dbReference>
<dbReference type="EMBL" id="JAICCE010000014">
    <property type="protein sequence ID" value="KAG9268209.1"/>
    <property type="molecule type" value="Genomic_DNA"/>
</dbReference>
<protein>
    <submittedName>
        <fullName evidence="4">Kelch domain containing 1</fullName>
    </submittedName>
    <submittedName>
        <fullName evidence="3">Kelch domain-containing protein 1</fullName>
    </submittedName>
</protein>
<evidence type="ECO:0000313" key="5">
    <source>
        <dbReference type="Proteomes" id="UP000694621"/>
    </source>
</evidence>
<organism evidence="4 5">
    <name type="scientific">Astyanax mexicanus</name>
    <name type="common">Blind cave fish</name>
    <name type="synonym">Astyanax fasciatus mexicanus</name>
    <dbReference type="NCBI Taxonomy" id="7994"/>
    <lineage>
        <taxon>Eukaryota</taxon>
        <taxon>Metazoa</taxon>
        <taxon>Chordata</taxon>
        <taxon>Craniata</taxon>
        <taxon>Vertebrata</taxon>
        <taxon>Euteleostomi</taxon>
        <taxon>Actinopterygii</taxon>
        <taxon>Neopterygii</taxon>
        <taxon>Teleostei</taxon>
        <taxon>Ostariophysi</taxon>
        <taxon>Characiformes</taxon>
        <taxon>Characoidei</taxon>
        <taxon>Acestrorhamphidae</taxon>
        <taxon>Acestrorhamphinae</taxon>
        <taxon>Astyanax</taxon>
    </lineage>
</organism>
<reference evidence="3 6" key="1">
    <citation type="submission" date="2021-07" db="EMBL/GenBank/DDBJ databases">
        <authorList>
            <person name="Imarazene B."/>
            <person name="Zahm M."/>
            <person name="Klopp C."/>
            <person name="Cabau C."/>
            <person name="Beille S."/>
            <person name="Jouanno E."/>
            <person name="Castinel A."/>
            <person name="Lluch J."/>
            <person name="Gil L."/>
            <person name="Kuchtly C."/>
            <person name="Lopez Roques C."/>
            <person name="Donnadieu C."/>
            <person name="Parrinello H."/>
            <person name="Journot L."/>
            <person name="Du K."/>
            <person name="Schartl M."/>
            <person name="Retaux S."/>
            <person name="Guiguen Y."/>
        </authorList>
    </citation>
    <scope>NUCLEOTIDE SEQUENCE [LARGE SCALE GENOMIC DNA]</scope>
    <source>
        <strain evidence="3">Pach_M1</strain>
        <tissue evidence="3">Testis</tissue>
    </source>
</reference>
<dbReference type="Gene3D" id="2.120.10.80">
    <property type="entry name" value="Kelch-type beta propeller"/>
    <property type="match status" value="2"/>
</dbReference>
<evidence type="ECO:0000313" key="3">
    <source>
        <dbReference type="EMBL" id="KAG9268209.1"/>
    </source>
</evidence>
<proteinExistence type="predicted"/>
<reference evidence="4" key="2">
    <citation type="submission" date="2025-05" db="UniProtKB">
        <authorList>
            <consortium name="Ensembl"/>
        </authorList>
    </citation>
    <scope>IDENTIFICATION</scope>
</reference>
<dbReference type="Proteomes" id="UP000694621">
    <property type="component" value="Unplaced"/>
</dbReference>
<evidence type="ECO:0000313" key="4">
    <source>
        <dbReference type="Ensembl" id="ENSAMXP00005047943.1"/>
    </source>
</evidence>
<dbReference type="InterPro" id="IPR015915">
    <property type="entry name" value="Kelch-typ_b-propeller"/>
</dbReference>
<dbReference type="PANTHER" id="PTHR46228">
    <property type="entry name" value="KELCH DOMAIN-CONTAINING PROTEIN"/>
    <property type="match status" value="1"/>
</dbReference>
<dbReference type="Proteomes" id="UP000752171">
    <property type="component" value="Unassembled WGS sequence"/>
</dbReference>
<dbReference type="OrthoDB" id="10251809at2759"/>
<accession>A0A8B9LBX3</accession>
<dbReference type="KEGG" id="amex:103038836"/>
<keyword evidence="2" id="KW-0677">Repeat</keyword>
<evidence type="ECO:0000313" key="6">
    <source>
        <dbReference type="Proteomes" id="UP000752171"/>
    </source>
</evidence>
<dbReference type="GeneID" id="103038836"/>
<dbReference type="AlphaFoldDB" id="A0A8B9LBX3"/>
<evidence type="ECO:0000256" key="2">
    <source>
        <dbReference type="ARBA" id="ARBA00022737"/>
    </source>
</evidence>
<dbReference type="Ensembl" id="ENSAMXT00005052026.1">
    <property type="protein sequence ID" value="ENSAMXP00005047943.1"/>
    <property type="gene ID" value="ENSAMXG00005021961.1"/>
</dbReference>
<dbReference type="Pfam" id="PF24681">
    <property type="entry name" value="Kelch_KLHDC2_KLHL20_DRC7"/>
    <property type="match status" value="1"/>
</dbReference>
<evidence type="ECO:0000256" key="1">
    <source>
        <dbReference type="ARBA" id="ARBA00022441"/>
    </source>
</evidence>
<name>A0A8B9LBX3_ASTMX</name>
<dbReference type="PANTHER" id="PTHR46228:SF1">
    <property type="entry name" value="KELCH DOMAIN-CONTAINING PROTEIN 1"/>
    <property type="match status" value="1"/>
</dbReference>
<gene>
    <name evidence="3" type="primary">KLHDC1</name>
    <name evidence="3" type="ORF">AMEX_G17155</name>
</gene>